<name>A0A510Y5K4_MARHA</name>
<dbReference type="EMBL" id="BJUN01000007">
    <property type="protein sequence ID" value="GEK58640.1"/>
    <property type="molecule type" value="Genomic_DNA"/>
</dbReference>
<comment type="caution">
    <text evidence="1">The sequence shown here is derived from an EMBL/GenBank/DDBJ whole genome shotgun (WGS) entry which is preliminary data.</text>
</comment>
<organism evidence="1 2">
    <name type="scientific">Marinococcus halophilus</name>
    <dbReference type="NCBI Taxonomy" id="1371"/>
    <lineage>
        <taxon>Bacteria</taxon>
        <taxon>Bacillati</taxon>
        <taxon>Bacillota</taxon>
        <taxon>Bacilli</taxon>
        <taxon>Bacillales</taxon>
        <taxon>Bacillaceae</taxon>
        <taxon>Marinococcus</taxon>
    </lineage>
</organism>
<dbReference type="AlphaFoldDB" id="A0A510Y5K4"/>
<evidence type="ECO:0000313" key="2">
    <source>
        <dbReference type="Proteomes" id="UP000321051"/>
    </source>
</evidence>
<keyword evidence="2" id="KW-1185">Reference proteome</keyword>
<proteinExistence type="predicted"/>
<dbReference type="Proteomes" id="UP000321051">
    <property type="component" value="Unassembled WGS sequence"/>
</dbReference>
<accession>A0A510Y5K4</accession>
<evidence type="ECO:0000313" key="1">
    <source>
        <dbReference type="EMBL" id="GEK58640.1"/>
    </source>
</evidence>
<protein>
    <submittedName>
        <fullName evidence="1">Uncharacterized protein</fullName>
    </submittedName>
</protein>
<gene>
    <name evidence="1" type="ORF">MHA01_15450</name>
</gene>
<reference evidence="1 2" key="1">
    <citation type="submission" date="2019-07" db="EMBL/GenBank/DDBJ databases">
        <title>Whole genome shotgun sequence of Marinococcus halophilus NBRC 102359.</title>
        <authorList>
            <person name="Hosoyama A."/>
            <person name="Uohara A."/>
            <person name="Ohji S."/>
            <person name="Ichikawa N."/>
        </authorList>
    </citation>
    <scope>NUCLEOTIDE SEQUENCE [LARGE SCALE GENOMIC DNA]</scope>
    <source>
        <strain evidence="1 2">NBRC 102359</strain>
    </source>
</reference>
<dbReference type="STRING" id="1371.GCA_900166605_00854"/>
<sequence length="62" mass="7187">MLRNRDVRIKTFYAISDKGLDRKVNAFLDDAGIEVTDIQFGMNFFYFSAMVVYRDNQEINGG</sequence>